<evidence type="ECO:0000313" key="3">
    <source>
        <dbReference type="EMBL" id="MBB5037233.1"/>
    </source>
</evidence>
<dbReference type="EMBL" id="JACHIF010000002">
    <property type="protein sequence ID" value="MBB5037233.1"/>
    <property type="molecule type" value="Genomic_DNA"/>
</dbReference>
<comment type="caution">
    <text evidence="3">The sequence shown here is derived from an EMBL/GenBank/DDBJ whole genome shotgun (WGS) entry which is preliminary data.</text>
</comment>
<dbReference type="SMART" id="SM00257">
    <property type="entry name" value="LysM"/>
    <property type="match status" value="1"/>
</dbReference>
<evidence type="ECO:0000256" key="1">
    <source>
        <dbReference type="SAM" id="MobiDB-lite"/>
    </source>
</evidence>
<name>A0A7W8DPA5_9BACT</name>
<evidence type="ECO:0000313" key="4">
    <source>
        <dbReference type="Proteomes" id="UP000534294"/>
    </source>
</evidence>
<feature type="domain" description="LysM" evidence="2">
    <location>
        <begin position="118"/>
        <end position="161"/>
    </location>
</feature>
<reference evidence="3 4" key="1">
    <citation type="submission" date="2020-08" db="EMBL/GenBank/DDBJ databases">
        <title>Genomic Encyclopedia of Type Strains, Phase IV (KMG-IV): sequencing the most valuable type-strain genomes for metagenomic binning, comparative biology and taxonomic classification.</title>
        <authorList>
            <person name="Goeker M."/>
        </authorList>
    </citation>
    <scope>NUCLEOTIDE SEQUENCE [LARGE SCALE GENOMIC DNA]</scope>
    <source>
        <strain evidence="3 4">DSM 12251</strain>
    </source>
</reference>
<dbReference type="Gene3D" id="3.10.350.10">
    <property type="entry name" value="LysM domain"/>
    <property type="match status" value="1"/>
</dbReference>
<keyword evidence="4" id="KW-1185">Reference proteome</keyword>
<proteinExistence type="predicted"/>
<protein>
    <submittedName>
        <fullName evidence="3">LysM repeat protein</fullName>
    </submittedName>
</protein>
<sequence length="308" mass="33968">MAKAQLKLLLFLIVLGITLGSMAAAYYIYDKILRPDKRIQAELATIKKSDLPPVDPGAKRFDAAIELIKAGRIEEGRDGLFKLVTQFPASPTCIEAKRIIGEINLDQLFASESKTGKKDYIVQPGDSLALIANKQGTTLDMLIRLNGLMGTVLQPGDHLSILPMDFSIRVDVSEKTVTLWRKVGEKEFFFKEYHATDVRLPPGLRVPVENGMEIKGKAAMLDGKAILSTDPRYTEADKWLPGSRGVRTDILLRTPPPAKPPVASTPAPTEPGIPDLDDAPEPGVFLSREDLEEMFALVRNGSKLYFIR</sequence>
<dbReference type="RefSeq" id="WP_221305362.1">
    <property type="nucleotide sequence ID" value="NZ_JACHIF010000002.1"/>
</dbReference>
<dbReference type="AlphaFoldDB" id="A0A7W8DPA5"/>
<gene>
    <name evidence="3" type="ORF">HNQ64_001475</name>
</gene>
<dbReference type="InterPro" id="IPR036779">
    <property type="entry name" value="LysM_dom_sf"/>
</dbReference>
<evidence type="ECO:0000259" key="2">
    <source>
        <dbReference type="PROSITE" id="PS51782"/>
    </source>
</evidence>
<dbReference type="Proteomes" id="UP000534294">
    <property type="component" value="Unassembled WGS sequence"/>
</dbReference>
<dbReference type="PROSITE" id="PS51782">
    <property type="entry name" value="LYSM"/>
    <property type="match status" value="1"/>
</dbReference>
<dbReference type="Pfam" id="PF01476">
    <property type="entry name" value="LysM"/>
    <property type="match status" value="1"/>
</dbReference>
<dbReference type="SUPFAM" id="SSF54106">
    <property type="entry name" value="LysM domain"/>
    <property type="match status" value="1"/>
</dbReference>
<accession>A0A7W8DPA5</accession>
<feature type="region of interest" description="Disordered" evidence="1">
    <location>
        <begin position="254"/>
        <end position="276"/>
    </location>
</feature>
<organism evidence="3 4">
    <name type="scientific">Prosthecobacter dejongeii</name>
    <dbReference type="NCBI Taxonomy" id="48465"/>
    <lineage>
        <taxon>Bacteria</taxon>
        <taxon>Pseudomonadati</taxon>
        <taxon>Verrucomicrobiota</taxon>
        <taxon>Verrucomicrobiia</taxon>
        <taxon>Verrucomicrobiales</taxon>
        <taxon>Verrucomicrobiaceae</taxon>
        <taxon>Prosthecobacter</taxon>
    </lineage>
</organism>
<dbReference type="InterPro" id="IPR018392">
    <property type="entry name" value="LysM"/>
</dbReference>
<dbReference type="CDD" id="cd00118">
    <property type="entry name" value="LysM"/>
    <property type="match status" value="1"/>
</dbReference>